<dbReference type="RefSeq" id="WP_310370080.1">
    <property type="nucleotide sequence ID" value="NZ_JAVDYB010000001.1"/>
</dbReference>
<sequence>MIKKLLATAAMAAVLVGIGAAPAHASWKELKTSYLGVTTGQAGLGIVDNVKYFAIWDLKAGNGLVWIDVRVPDGRSIRYSGIDNDYYDVPPIYYSVASWRLCDPYAGYCTGWVLA</sequence>
<reference evidence="2" key="1">
    <citation type="submission" date="2023-07" db="EMBL/GenBank/DDBJ databases">
        <title>Sequencing the genomes of 1000 actinobacteria strains.</title>
        <authorList>
            <person name="Klenk H.-P."/>
        </authorList>
    </citation>
    <scope>NUCLEOTIDE SEQUENCE</scope>
    <source>
        <strain evidence="2">DSM 44707</strain>
    </source>
</reference>
<evidence type="ECO:0000313" key="3">
    <source>
        <dbReference type="Proteomes" id="UP001183643"/>
    </source>
</evidence>
<feature type="chain" id="PRO_5042066848" evidence="1">
    <location>
        <begin position="26"/>
        <end position="115"/>
    </location>
</feature>
<accession>A0AAE3YR08</accession>
<dbReference type="EMBL" id="JAVDYB010000001">
    <property type="protein sequence ID" value="MDR7277657.1"/>
    <property type="molecule type" value="Genomic_DNA"/>
</dbReference>
<dbReference type="Proteomes" id="UP001183643">
    <property type="component" value="Unassembled WGS sequence"/>
</dbReference>
<evidence type="ECO:0000313" key="2">
    <source>
        <dbReference type="EMBL" id="MDR7277657.1"/>
    </source>
</evidence>
<gene>
    <name evidence="2" type="ORF">J2S41_004435</name>
</gene>
<protein>
    <submittedName>
        <fullName evidence="2">Uncharacterized protein</fullName>
    </submittedName>
</protein>
<evidence type="ECO:0000256" key="1">
    <source>
        <dbReference type="SAM" id="SignalP"/>
    </source>
</evidence>
<feature type="signal peptide" evidence="1">
    <location>
        <begin position="1"/>
        <end position="25"/>
    </location>
</feature>
<keyword evidence="1" id="KW-0732">Signal</keyword>
<proteinExistence type="predicted"/>
<name>A0AAE3YR08_9ACTN</name>
<keyword evidence="3" id="KW-1185">Reference proteome</keyword>
<organism evidence="2 3">
    <name type="scientific">Catenuloplanes atrovinosus</name>
    <dbReference type="NCBI Taxonomy" id="137266"/>
    <lineage>
        <taxon>Bacteria</taxon>
        <taxon>Bacillati</taxon>
        <taxon>Actinomycetota</taxon>
        <taxon>Actinomycetes</taxon>
        <taxon>Micromonosporales</taxon>
        <taxon>Micromonosporaceae</taxon>
        <taxon>Catenuloplanes</taxon>
    </lineage>
</organism>
<comment type="caution">
    <text evidence="2">The sequence shown here is derived from an EMBL/GenBank/DDBJ whole genome shotgun (WGS) entry which is preliminary data.</text>
</comment>
<dbReference type="AlphaFoldDB" id="A0AAE3YR08"/>